<gene>
    <name evidence="1" type="ORF">Hypma_014392</name>
</gene>
<protein>
    <recommendedName>
        <fullName evidence="3">F-box domain-containing protein</fullName>
    </recommendedName>
</protein>
<dbReference type="SUPFAM" id="SSF52047">
    <property type="entry name" value="RNI-like"/>
    <property type="match status" value="1"/>
</dbReference>
<name>A0A369JAH1_HYPMA</name>
<sequence>MLLDDITPFIDVSLSRLTYLSLDQYTVSFDIAFQMLTRCGSLVSCSMDLASQWESSQRDGRPQYALLTLPELKKLSICLIDSTNDLWIPYLSLPNLTSFQVISGRVSSTWPPTWTPAITGSGALQVLLVMDVVVPTTEIEEILEAAPVLTELIIEAGEMLSDSTLRRISSGEFVPRLSALFCCLDSAESLTRHLDMLEARKAEGTATLIEEVVFGNYPSVPPADVEGRIARMSAEGWKICVNYHQ</sequence>
<evidence type="ECO:0008006" key="3">
    <source>
        <dbReference type="Google" id="ProtNLM"/>
    </source>
</evidence>
<comment type="caution">
    <text evidence="1">The sequence shown here is derived from an EMBL/GenBank/DDBJ whole genome shotgun (WGS) entry which is preliminary data.</text>
</comment>
<reference evidence="1" key="1">
    <citation type="submission" date="2018-04" db="EMBL/GenBank/DDBJ databases">
        <title>Whole genome sequencing of Hypsizygus marmoreus.</title>
        <authorList>
            <person name="Choi I.-G."/>
            <person name="Min B."/>
            <person name="Kim J.-G."/>
            <person name="Kim S."/>
            <person name="Oh Y.-L."/>
            <person name="Kong W.-S."/>
            <person name="Park H."/>
            <person name="Jeong J."/>
            <person name="Song E.-S."/>
        </authorList>
    </citation>
    <scope>NUCLEOTIDE SEQUENCE [LARGE SCALE GENOMIC DNA]</scope>
    <source>
        <strain evidence="1">51987-8</strain>
    </source>
</reference>
<dbReference type="Proteomes" id="UP000076154">
    <property type="component" value="Unassembled WGS sequence"/>
</dbReference>
<dbReference type="Gene3D" id="3.80.10.10">
    <property type="entry name" value="Ribonuclease Inhibitor"/>
    <property type="match status" value="1"/>
</dbReference>
<accession>A0A369JAH1</accession>
<dbReference type="InParanoid" id="A0A369JAH1"/>
<organism evidence="1 2">
    <name type="scientific">Hypsizygus marmoreus</name>
    <name type="common">White beech mushroom</name>
    <name type="synonym">Agaricus marmoreus</name>
    <dbReference type="NCBI Taxonomy" id="39966"/>
    <lineage>
        <taxon>Eukaryota</taxon>
        <taxon>Fungi</taxon>
        <taxon>Dikarya</taxon>
        <taxon>Basidiomycota</taxon>
        <taxon>Agaricomycotina</taxon>
        <taxon>Agaricomycetes</taxon>
        <taxon>Agaricomycetidae</taxon>
        <taxon>Agaricales</taxon>
        <taxon>Tricholomatineae</taxon>
        <taxon>Lyophyllaceae</taxon>
        <taxon>Hypsizygus</taxon>
    </lineage>
</organism>
<dbReference type="InterPro" id="IPR032675">
    <property type="entry name" value="LRR_dom_sf"/>
</dbReference>
<dbReference type="AlphaFoldDB" id="A0A369JAH1"/>
<proteinExistence type="predicted"/>
<evidence type="ECO:0000313" key="2">
    <source>
        <dbReference type="Proteomes" id="UP000076154"/>
    </source>
</evidence>
<keyword evidence="2" id="KW-1185">Reference proteome</keyword>
<dbReference type="OrthoDB" id="3039479at2759"/>
<evidence type="ECO:0000313" key="1">
    <source>
        <dbReference type="EMBL" id="RDB19071.1"/>
    </source>
</evidence>
<dbReference type="EMBL" id="LUEZ02000085">
    <property type="protein sequence ID" value="RDB19071.1"/>
    <property type="molecule type" value="Genomic_DNA"/>
</dbReference>